<keyword evidence="2" id="KW-0472">Membrane</keyword>
<name>A0AAV7X1N9_9NEOP</name>
<keyword evidence="2" id="KW-1133">Transmembrane helix</keyword>
<dbReference type="Pfam" id="PF00201">
    <property type="entry name" value="UDPGT"/>
    <property type="match status" value="1"/>
</dbReference>
<reference evidence="3" key="1">
    <citation type="submission" date="2022-12" db="EMBL/GenBank/DDBJ databases">
        <title>Chromosome-level genome assembly of the bean flower thrips Megalurothrips usitatus.</title>
        <authorList>
            <person name="Ma L."/>
            <person name="Liu Q."/>
            <person name="Li H."/>
            <person name="Cai W."/>
        </authorList>
    </citation>
    <scope>NUCLEOTIDE SEQUENCE</scope>
    <source>
        <strain evidence="3">Cailab_2022a</strain>
    </source>
</reference>
<dbReference type="AlphaFoldDB" id="A0AAV7X1N9"/>
<feature type="transmembrane region" description="Helical" evidence="2">
    <location>
        <begin position="60"/>
        <end position="84"/>
    </location>
</feature>
<keyword evidence="4" id="KW-1185">Reference proteome</keyword>
<evidence type="ECO:0000256" key="1">
    <source>
        <dbReference type="ARBA" id="ARBA00022679"/>
    </source>
</evidence>
<dbReference type="EMBL" id="JAPTSV010000016">
    <property type="protein sequence ID" value="KAJ1519808.1"/>
    <property type="molecule type" value="Genomic_DNA"/>
</dbReference>
<evidence type="ECO:0000313" key="3">
    <source>
        <dbReference type="EMBL" id="KAJ1519808.1"/>
    </source>
</evidence>
<gene>
    <name evidence="3" type="ORF">ONE63_005061</name>
</gene>
<dbReference type="SUPFAM" id="SSF53756">
    <property type="entry name" value="UDP-Glycosyltransferase/glycogen phosphorylase"/>
    <property type="match status" value="1"/>
</dbReference>
<evidence type="ECO:0000256" key="2">
    <source>
        <dbReference type="SAM" id="Phobius"/>
    </source>
</evidence>
<keyword evidence="2" id="KW-0812">Transmembrane</keyword>
<sequence>MPYGATVARYRERSREVARRYWDRQLSAADEAVWWTEYVVRHGGAAHLRPAGADLPLHQYLLLDVVAVATGAIIAVTALVWAVLNRVCRPKQPGAAKKPEKTKKA</sequence>
<comment type="caution">
    <text evidence="3">The sequence shown here is derived from an EMBL/GenBank/DDBJ whole genome shotgun (WGS) entry which is preliminary data.</text>
</comment>
<dbReference type="GO" id="GO:0008194">
    <property type="term" value="F:UDP-glycosyltransferase activity"/>
    <property type="evidence" value="ECO:0007669"/>
    <property type="project" value="InterPro"/>
</dbReference>
<dbReference type="Proteomes" id="UP001075354">
    <property type="component" value="Chromosome 16"/>
</dbReference>
<dbReference type="InterPro" id="IPR002213">
    <property type="entry name" value="UDP_glucos_trans"/>
</dbReference>
<proteinExistence type="predicted"/>
<keyword evidence="1" id="KW-0808">Transferase</keyword>
<organism evidence="3 4">
    <name type="scientific">Megalurothrips usitatus</name>
    <name type="common">bean blossom thrips</name>
    <dbReference type="NCBI Taxonomy" id="439358"/>
    <lineage>
        <taxon>Eukaryota</taxon>
        <taxon>Metazoa</taxon>
        <taxon>Ecdysozoa</taxon>
        <taxon>Arthropoda</taxon>
        <taxon>Hexapoda</taxon>
        <taxon>Insecta</taxon>
        <taxon>Pterygota</taxon>
        <taxon>Neoptera</taxon>
        <taxon>Paraneoptera</taxon>
        <taxon>Thysanoptera</taxon>
        <taxon>Terebrantia</taxon>
        <taxon>Thripoidea</taxon>
        <taxon>Thripidae</taxon>
        <taxon>Megalurothrips</taxon>
    </lineage>
</organism>
<accession>A0AAV7X1N9</accession>
<evidence type="ECO:0000313" key="4">
    <source>
        <dbReference type="Proteomes" id="UP001075354"/>
    </source>
</evidence>
<protein>
    <submittedName>
        <fullName evidence="3">Uncharacterized protein</fullName>
    </submittedName>
</protein>